<dbReference type="AlphaFoldDB" id="A0A2N7S7G1"/>
<dbReference type="Pfam" id="PF08908">
    <property type="entry name" value="MesX"/>
    <property type="match status" value="1"/>
</dbReference>
<dbReference type="EMBL" id="PNQX01000001">
    <property type="protein sequence ID" value="PMQ22082.1"/>
    <property type="molecule type" value="Genomic_DNA"/>
</dbReference>
<dbReference type="RefSeq" id="WP_102598439.1">
    <property type="nucleotide sequence ID" value="NZ_JBQDJG010000006.1"/>
</dbReference>
<reference evidence="1 2" key="1">
    <citation type="journal article" date="2017" name="Elife">
        <title>Extensive horizontal gene transfer in cheese-associated bacteria.</title>
        <authorList>
            <person name="Bonham K.S."/>
            <person name="Wolfe B.E."/>
            <person name="Dutton R.J."/>
        </authorList>
    </citation>
    <scope>NUCLEOTIDE SEQUENCE [LARGE SCALE GENOMIC DNA]</scope>
    <source>
        <strain evidence="1 2">JB182</strain>
    </source>
</reference>
<evidence type="ECO:0000313" key="2">
    <source>
        <dbReference type="Proteomes" id="UP000235739"/>
    </source>
</evidence>
<evidence type="ECO:0000313" key="1">
    <source>
        <dbReference type="EMBL" id="PMQ22082.1"/>
    </source>
</evidence>
<name>A0A2N7S7G1_9MICC</name>
<sequence>MADALNFSISTTRFDENYSPSTNSRTTTNFANLARGERREENLRNALTMINRRFNSLAHWDNPQGDRYSLELEIISANVHFSANNTDQEFPLLEVLETTIVDKLTGTRSQGMVGNNFSSYVRDYDFSVVLPASCNDSGAPVLPEDFGDLHGQLFQHFLNSQAYRERFAQLPVVCISVSTSKTYFRTGNSHPVLGLEYQQDENSLTDAYFGKMGLSVRYFMPQGAVAPLAFYFRGDLLNDYTNLQLISLISTMETFQKIYRPEIYNANSAAPAVYHPSLGAEDFSPTRVFYDREERTQLGKIQGKFTEERFIIPNRQLLDQWSASCTTPVA</sequence>
<dbReference type="Proteomes" id="UP000235739">
    <property type="component" value="Unassembled WGS sequence"/>
</dbReference>
<accession>A0A2N7S7G1</accession>
<dbReference type="InterPro" id="IPR015004">
    <property type="entry name" value="MesX"/>
</dbReference>
<proteinExistence type="predicted"/>
<protein>
    <submittedName>
        <fullName evidence="1">DUF1852 domain-containing protein</fullName>
    </submittedName>
</protein>
<gene>
    <name evidence="1" type="ORF">CIK84_10295</name>
</gene>
<comment type="caution">
    <text evidence="1">The sequence shown here is derived from an EMBL/GenBank/DDBJ whole genome shotgun (WGS) entry which is preliminary data.</text>
</comment>
<organism evidence="1 2">
    <name type="scientific">Glutamicibacter arilaitensis</name>
    <dbReference type="NCBI Taxonomy" id="256701"/>
    <lineage>
        <taxon>Bacteria</taxon>
        <taxon>Bacillati</taxon>
        <taxon>Actinomycetota</taxon>
        <taxon>Actinomycetes</taxon>
        <taxon>Micrococcales</taxon>
        <taxon>Micrococcaceae</taxon>
        <taxon>Glutamicibacter</taxon>
    </lineage>
</organism>